<accession>A0A0H5C4F7</accession>
<keyword evidence="14" id="KW-0460">Magnesium</keyword>
<evidence type="ECO:0000256" key="11">
    <source>
        <dbReference type="ARBA" id="ARBA00022737"/>
    </source>
</evidence>
<comment type="similarity">
    <text evidence="5">Belongs to the CCR4/nocturin family.</text>
</comment>
<comment type="cofactor">
    <cofactor evidence="2">
        <name>Mg(2+)</name>
        <dbReference type="ChEBI" id="CHEBI:18420"/>
    </cofactor>
</comment>
<keyword evidence="9" id="KW-0540">Nuclease</keyword>
<keyword evidence="12" id="KW-0378">Hydrolase</keyword>
<dbReference type="Gene3D" id="3.80.10.10">
    <property type="entry name" value="Ribonuclease Inhibitor"/>
    <property type="match status" value="1"/>
</dbReference>
<evidence type="ECO:0000256" key="22">
    <source>
        <dbReference type="ARBA" id="ARBA00033317"/>
    </source>
</evidence>
<feature type="region of interest" description="Disordered" evidence="23">
    <location>
        <begin position="31"/>
        <end position="68"/>
    </location>
</feature>
<keyword evidence="15" id="KW-0694">RNA-binding</keyword>
<dbReference type="SMART" id="SM00369">
    <property type="entry name" value="LRR_TYP"/>
    <property type="match status" value="2"/>
</dbReference>
<dbReference type="InterPro" id="IPR003591">
    <property type="entry name" value="Leu-rich_rpt_typical-subtyp"/>
</dbReference>
<evidence type="ECO:0000313" key="25">
    <source>
        <dbReference type="EMBL" id="CEP23015.1"/>
    </source>
</evidence>
<evidence type="ECO:0000256" key="8">
    <source>
        <dbReference type="ARBA" id="ARBA00022614"/>
    </source>
</evidence>
<dbReference type="Gene3D" id="3.60.10.10">
    <property type="entry name" value="Endonuclease/exonuclease/phosphatase"/>
    <property type="match status" value="1"/>
</dbReference>
<sequence length="720" mass="83151">MNNSIGGQHSGNDLSHTQMLQQTLYQGQYNRAQTPQQRNIQPQLQPGMPPPQQQQQQSQQQQLQQQQQQHQQLHRAILVDQATASLEHWQDQMQLAEVSRKCNVPHFYARHAASVSRRAKQPQFGEQQQKPMSLVDMTVQMLDSEHNQESLQQQQQTNSTNPSLLHNKKLSHDNENDEDIDDFTIPRITSKEYPDQLWGGLDLSGQSIANISPKLFHYEFLTKLYLNGNHLVQVPKQIKQLKFLKVLDLSNNRLTSLPLELGSLTMLKYLYLFDNHLTTLPFEFGNLFSLHFIGLEGNPDFKMEYIKILAKKGTRSLIIHLRDNVPKDLPPPKRQWIELSEDGEIEQLEEDVNHEEEGDKDSGKLSKGGEEACFTLLDYNVLCQHYASARMYSYTPSWALSWDYRKDVLKEQLLQSDADIICLQEVETQLFEDYWLGVMTERGYRGIFHAKHRAKRMNEKEAKKVDGCATFYKQSKFTLCGKKALEYTQIVLNASRYKKTDDVFNRLQSRDNIGLITILKHIETGQDVLVANTHLHWDPAYNDVKTVQVGVLLEEIEIIAKNHLNTTEDSTMKQLPMLVCGDFNSQPHSAVYQLLSTGFVKDHEDIKGRDYGKFTEKGFTHGLHFKSAYSNIGEMSFTNFTPSFTDVLDYIWYTPSSLNVRGLLGEMDKEYLNHYVGFPNAHAPSDHIPLMTKFQLKQKKDINNAVRREFKPEFRSSRKT</sequence>
<evidence type="ECO:0000256" key="14">
    <source>
        <dbReference type="ARBA" id="ARBA00022842"/>
    </source>
</evidence>
<evidence type="ECO:0000256" key="1">
    <source>
        <dbReference type="ARBA" id="ARBA00001663"/>
    </source>
</evidence>
<keyword evidence="18" id="KW-0539">Nucleus</keyword>
<evidence type="ECO:0000256" key="19">
    <source>
        <dbReference type="ARBA" id="ARBA00023475"/>
    </source>
</evidence>
<feature type="region of interest" description="Disordered" evidence="23">
    <location>
        <begin position="145"/>
        <end position="181"/>
    </location>
</feature>
<dbReference type="InterPro" id="IPR036691">
    <property type="entry name" value="Endo/exonu/phosph_ase_sf"/>
</dbReference>
<dbReference type="AlphaFoldDB" id="A0A0H5C4F7"/>
<dbReference type="InterPro" id="IPR050410">
    <property type="entry name" value="CCR4/nocturin_mRNA_transcr"/>
</dbReference>
<feature type="compositionally biased region" description="Polar residues" evidence="23">
    <location>
        <begin position="31"/>
        <end position="40"/>
    </location>
</feature>
<protein>
    <recommendedName>
        <fullName evidence="19">CCR4-Not complex 3'-5'-exoribonuclease subunit Ccr4</fullName>
        <ecNumber evidence="6">3.1.13.4</ecNumber>
    </recommendedName>
    <alternativeName>
        <fullName evidence="20">Carbon catabolite repressor protein 4</fullName>
    </alternativeName>
    <alternativeName>
        <fullName evidence="21">Cytoplasmic deadenylase</fullName>
    </alternativeName>
    <alternativeName>
        <fullName evidence="22">Glucose-repressible alcohol dehydrogenase transcriptional effector</fullName>
    </alternativeName>
</protein>
<name>A0A0H5C4F7_CYBJN</name>
<evidence type="ECO:0000256" key="18">
    <source>
        <dbReference type="ARBA" id="ARBA00023242"/>
    </source>
</evidence>
<dbReference type="Pfam" id="PF03372">
    <property type="entry name" value="Exo_endo_phos"/>
    <property type="match status" value="1"/>
</dbReference>
<keyword evidence="8" id="KW-0433">Leucine-rich repeat</keyword>
<evidence type="ECO:0000256" key="4">
    <source>
        <dbReference type="ARBA" id="ARBA00004496"/>
    </source>
</evidence>
<dbReference type="EC" id="3.1.13.4" evidence="6"/>
<keyword evidence="16" id="KW-0805">Transcription regulation</keyword>
<comment type="subcellular location">
    <subcellularLocation>
        <location evidence="4">Cytoplasm</location>
    </subcellularLocation>
    <subcellularLocation>
        <location evidence="3">Nucleus</location>
    </subcellularLocation>
</comment>
<evidence type="ECO:0000256" key="10">
    <source>
        <dbReference type="ARBA" id="ARBA00022723"/>
    </source>
</evidence>
<gene>
    <name evidence="25" type="ORF">BN1211_3498</name>
</gene>
<dbReference type="CDD" id="cd09097">
    <property type="entry name" value="Deadenylase_CCR4"/>
    <property type="match status" value="1"/>
</dbReference>
<evidence type="ECO:0000256" key="15">
    <source>
        <dbReference type="ARBA" id="ARBA00022884"/>
    </source>
</evidence>
<keyword evidence="17" id="KW-0804">Transcription</keyword>
<evidence type="ECO:0000256" key="2">
    <source>
        <dbReference type="ARBA" id="ARBA00001946"/>
    </source>
</evidence>
<dbReference type="InterPro" id="IPR001611">
    <property type="entry name" value="Leu-rich_rpt"/>
</dbReference>
<evidence type="ECO:0000256" key="5">
    <source>
        <dbReference type="ARBA" id="ARBA00010774"/>
    </source>
</evidence>
<evidence type="ECO:0000313" key="26">
    <source>
        <dbReference type="Proteomes" id="UP000038830"/>
    </source>
</evidence>
<dbReference type="PANTHER" id="PTHR12121">
    <property type="entry name" value="CARBON CATABOLITE REPRESSOR PROTEIN 4"/>
    <property type="match status" value="1"/>
</dbReference>
<dbReference type="InterPro" id="IPR005135">
    <property type="entry name" value="Endo/exonuclease/phosphatase"/>
</dbReference>
<dbReference type="PANTHER" id="PTHR12121:SF100">
    <property type="entry name" value="POLY(A)-SPECIFIC RIBONUCLEASE"/>
    <property type="match status" value="1"/>
</dbReference>
<evidence type="ECO:0000259" key="24">
    <source>
        <dbReference type="Pfam" id="PF03372"/>
    </source>
</evidence>
<dbReference type="InterPro" id="IPR032675">
    <property type="entry name" value="LRR_dom_sf"/>
</dbReference>
<dbReference type="GO" id="GO:0004535">
    <property type="term" value="F:poly(A)-specific ribonuclease activity"/>
    <property type="evidence" value="ECO:0007669"/>
    <property type="project" value="UniProtKB-EC"/>
</dbReference>
<dbReference type="GO" id="GO:0005737">
    <property type="term" value="C:cytoplasm"/>
    <property type="evidence" value="ECO:0007669"/>
    <property type="project" value="UniProtKB-SubCell"/>
</dbReference>
<comment type="catalytic activity">
    <reaction evidence="1">
        <text>Exonucleolytic cleavage of poly(A) to 5'-AMP.</text>
        <dbReference type="EC" id="3.1.13.4"/>
    </reaction>
</comment>
<dbReference type="GO" id="GO:0003723">
    <property type="term" value="F:RNA binding"/>
    <property type="evidence" value="ECO:0007669"/>
    <property type="project" value="UniProtKB-KW"/>
</dbReference>
<feature type="compositionally biased region" description="Low complexity" evidence="23">
    <location>
        <begin position="53"/>
        <end position="68"/>
    </location>
</feature>
<dbReference type="EMBL" id="CDQK01000004">
    <property type="protein sequence ID" value="CEP23015.1"/>
    <property type="molecule type" value="Genomic_DNA"/>
</dbReference>
<evidence type="ECO:0000256" key="13">
    <source>
        <dbReference type="ARBA" id="ARBA00022839"/>
    </source>
</evidence>
<proteinExistence type="inferred from homology"/>
<keyword evidence="11" id="KW-0677">Repeat</keyword>
<evidence type="ECO:0000256" key="20">
    <source>
        <dbReference type="ARBA" id="ARBA00030493"/>
    </source>
</evidence>
<feature type="domain" description="Endonuclease/exonuclease/phosphatase" evidence="24">
    <location>
        <begin position="379"/>
        <end position="687"/>
    </location>
</feature>
<evidence type="ECO:0000256" key="17">
    <source>
        <dbReference type="ARBA" id="ARBA00023163"/>
    </source>
</evidence>
<organism evidence="25 26">
    <name type="scientific">Cyberlindnera jadinii (strain ATCC 18201 / CBS 1600 / BCRC 20928 / JCM 3617 / NBRC 0987 / NRRL Y-1542)</name>
    <name type="common">Torula yeast</name>
    <name type="synonym">Candida utilis</name>
    <dbReference type="NCBI Taxonomy" id="983966"/>
    <lineage>
        <taxon>Eukaryota</taxon>
        <taxon>Fungi</taxon>
        <taxon>Dikarya</taxon>
        <taxon>Ascomycota</taxon>
        <taxon>Saccharomycotina</taxon>
        <taxon>Saccharomycetes</taxon>
        <taxon>Phaffomycetales</taxon>
        <taxon>Phaffomycetaceae</taxon>
        <taxon>Cyberlindnera</taxon>
    </lineage>
</organism>
<evidence type="ECO:0000256" key="21">
    <source>
        <dbReference type="ARBA" id="ARBA00031469"/>
    </source>
</evidence>
<keyword evidence="13" id="KW-0269">Exonuclease</keyword>
<dbReference type="Pfam" id="PF13855">
    <property type="entry name" value="LRR_8"/>
    <property type="match status" value="1"/>
</dbReference>
<dbReference type="Proteomes" id="UP000038830">
    <property type="component" value="Unassembled WGS sequence"/>
</dbReference>
<dbReference type="GO" id="GO:0046872">
    <property type="term" value="F:metal ion binding"/>
    <property type="evidence" value="ECO:0007669"/>
    <property type="project" value="UniProtKB-KW"/>
</dbReference>
<dbReference type="PROSITE" id="PS51450">
    <property type="entry name" value="LRR"/>
    <property type="match status" value="1"/>
</dbReference>
<evidence type="ECO:0000256" key="9">
    <source>
        <dbReference type="ARBA" id="ARBA00022722"/>
    </source>
</evidence>
<reference evidence="26" key="1">
    <citation type="journal article" date="2015" name="J. Biotechnol.">
        <title>The structure of the Cyberlindnera jadinii genome and its relation to Candida utilis analyzed by the occurrence of single nucleotide polymorphisms.</title>
        <authorList>
            <person name="Rupp O."/>
            <person name="Brinkrolf K."/>
            <person name="Buerth C."/>
            <person name="Kunigo M."/>
            <person name="Schneider J."/>
            <person name="Jaenicke S."/>
            <person name="Goesmann A."/>
            <person name="Puehler A."/>
            <person name="Jaeger K.-E."/>
            <person name="Ernst J.F."/>
        </authorList>
    </citation>
    <scope>NUCLEOTIDE SEQUENCE [LARGE SCALE GENOMIC DNA]</scope>
    <source>
        <strain evidence="26">ATCC 18201 / CBS 1600 / BCRC 20928 / JCM 3617 / NBRC 0987 / NRRL Y-1542</strain>
    </source>
</reference>
<dbReference type="GO" id="GO:0005634">
    <property type="term" value="C:nucleus"/>
    <property type="evidence" value="ECO:0007669"/>
    <property type="project" value="UniProtKB-SubCell"/>
</dbReference>
<keyword evidence="7" id="KW-0963">Cytoplasm</keyword>
<keyword evidence="10" id="KW-0479">Metal-binding</keyword>
<dbReference type="SUPFAM" id="SSF56219">
    <property type="entry name" value="DNase I-like"/>
    <property type="match status" value="1"/>
</dbReference>
<evidence type="ECO:0000256" key="12">
    <source>
        <dbReference type="ARBA" id="ARBA00022801"/>
    </source>
</evidence>
<evidence type="ECO:0000256" key="7">
    <source>
        <dbReference type="ARBA" id="ARBA00022490"/>
    </source>
</evidence>
<evidence type="ECO:0000256" key="23">
    <source>
        <dbReference type="SAM" id="MobiDB-lite"/>
    </source>
</evidence>
<evidence type="ECO:0000256" key="6">
    <source>
        <dbReference type="ARBA" id="ARBA00012161"/>
    </source>
</evidence>
<evidence type="ECO:0000256" key="3">
    <source>
        <dbReference type="ARBA" id="ARBA00004123"/>
    </source>
</evidence>
<dbReference type="SUPFAM" id="SSF52058">
    <property type="entry name" value="L domain-like"/>
    <property type="match status" value="1"/>
</dbReference>
<evidence type="ECO:0000256" key="16">
    <source>
        <dbReference type="ARBA" id="ARBA00023015"/>
    </source>
</evidence>